<accession>A0A366DED4</accession>
<evidence type="ECO:0000313" key="8">
    <source>
        <dbReference type="Proteomes" id="UP000252586"/>
    </source>
</evidence>
<name>A0A366DED4_9NOCA</name>
<evidence type="ECO:0000256" key="3">
    <source>
        <dbReference type="ARBA" id="ARBA00022691"/>
    </source>
</evidence>
<evidence type="ECO:0000256" key="1">
    <source>
        <dbReference type="ARBA" id="ARBA00022603"/>
    </source>
</evidence>
<reference evidence="7 8" key="1">
    <citation type="submission" date="2018-06" db="EMBL/GenBank/DDBJ databases">
        <title>Genomic Encyclopedia of Type Strains, Phase IV (KMG-IV): sequencing the most valuable type-strain genomes for metagenomic binning, comparative biology and taxonomic classification.</title>
        <authorList>
            <person name="Goeker M."/>
        </authorList>
    </citation>
    <scope>NUCLEOTIDE SEQUENCE [LARGE SCALE GENOMIC DNA]</scope>
    <source>
        <strain evidence="7 8">DSM 44599</strain>
    </source>
</reference>
<dbReference type="EMBL" id="QNRE01000009">
    <property type="protein sequence ID" value="RBO88421.1"/>
    <property type="molecule type" value="Genomic_DNA"/>
</dbReference>
<dbReference type="InterPro" id="IPR016461">
    <property type="entry name" value="COMT-like"/>
</dbReference>
<keyword evidence="2 7" id="KW-0808">Transferase</keyword>
<evidence type="ECO:0000313" key="7">
    <source>
        <dbReference type="EMBL" id="RBO88421.1"/>
    </source>
</evidence>
<keyword evidence="8" id="KW-1185">Reference proteome</keyword>
<keyword evidence="3" id="KW-0949">S-adenosyl-L-methionine</keyword>
<sequence>MPPLPLVRAVERFRAGLVFLHRKLVPSEIAVLEMMTAGWLAQAIAAAAELRIADELAKGPRSAADLATAVGADEDALRRLLRLLISHGFFAEDRDGRYRLNKTAQVLRGDSPVTLRDMALFVGSKLHRERWSQLTDAVRTGRPIASGGAEFFELAQTDREVGELFDRAMASVNSIGREALLNAYDFSRYGVIVDVGGGTGMLLSEILRRTPGARGVLLDLPQVVADVPDRLAEDGLAQRCEVVGGSFFESVPEGGDAYILQHIVHDWPEADLARILGAVRAAMKSHSRLLLIEIVLPEHDRPHPGKYIDLEMLVNVGGRERTVAEYRDLLARNGFTLEQVVPTVSPENILVARQADG</sequence>
<proteinExistence type="predicted"/>
<dbReference type="AlphaFoldDB" id="A0A366DED4"/>
<evidence type="ECO:0000256" key="4">
    <source>
        <dbReference type="PIRSR" id="PIRSR005739-1"/>
    </source>
</evidence>
<dbReference type="InterPro" id="IPR001077">
    <property type="entry name" value="COMT_C"/>
</dbReference>
<dbReference type="InterPro" id="IPR036390">
    <property type="entry name" value="WH_DNA-bd_sf"/>
</dbReference>
<dbReference type="GO" id="GO:0008171">
    <property type="term" value="F:O-methyltransferase activity"/>
    <property type="evidence" value="ECO:0007669"/>
    <property type="project" value="InterPro"/>
</dbReference>
<dbReference type="SUPFAM" id="SSF46785">
    <property type="entry name" value="Winged helix' DNA-binding domain"/>
    <property type="match status" value="1"/>
</dbReference>
<protein>
    <submittedName>
        <fullName evidence="7">Hydroxyneurosporene-O-methyltransferase</fullName>
    </submittedName>
</protein>
<dbReference type="SUPFAM" id="SSF53335">
    <property type="entry name" value="S-adenosyl-L-methionine-dependent methyltransferases"/>
    <property type="match status" value="1"/>
</dbReference>
<dbReference type="GO" id="GO:0032259">
    <property type="term" value="P:methylation"/>
    <property type="evidence" value="ECO:0007669"/>
    <property type="project" value="UniProtKB-KW"/>
</dbReference>
<dbReference type="InterPro" id="IPR012967">
    <property type="entry name" value="COMT_dimerisation"/>
</dbReference>
<dbReference type="PANTHER" id="PTHR43712">
    <property type="entry name" value="PUTATIVE (AFU_ORTHOLOGUE AFUA_4G14580)-RELATED"/>
    <property type="match status" value="1"/>
</dbReference>
<dbReference type="PROSITE" id="PS51683">
    <property type="entry name" value="SAM_OMT_II"/>
    <property type="match status" value="1"/>
</dbReference>
<dbReference type="Pfam" id="PF00891">
    <property type="entry name" value="Methyltransf_2"/>
    <property type="match status" value="1"/>
</dbReference>
<evidence type="ECO:0000259" key="6">
    <source>
        <dbReference type="Pfam" id="PF08100"/>
    </source>
</evidence>
<gene>
    <name evidence="7" type="ORF">DFR74_109189</name>
</gene>
<evidence type="ECO:0000256" key="2">
    <source>
        <dbReference type="ARBA" id="ARBA00022679"/>
    </source>
</evidence>
<dbReference type="PIRSF" id="PIRSF005739">
    <property type="entry name" value="O-mtase"/>
    <property type="match status" value="1"/>
</dbReference>
<dbReference type="CDD" id="cd02440">
    <property type="entry name" value="AdoMet_MTases"/>
    <property type="match status" value="1"/>
</dbReference>
<dbReference type="STRING" id="1210090.GCA_001613185_04925"/>
<feature type="domain" description="O-methyltransferase C-terminal" evidence="5">
    <location>
        <begin position="131"/>
        <end position="335"/>
    </location>
</feature>
<keyword evidence="1 7" id="KW-0489">Methyltransferase</keyword>
<dbReference type="InterPro" id="IPR029063">
    <property type="entry name" value="SAM-dependent_MTases_sf"/>
</dbReference>
<dbReference type="PANTHER" id="PTHR43712:SF2">
    <property type="entry name" value="O-METHYLTRANSFERASE CICE"/>
    <property type="match status" value="1"/>
</dbReference>
<dbReference type="Gene3D" id="1.10.287.1350">
    <property type="match status" value="1"/>
</dbReference>
<feature type="active site" description="Proton acceptor" evidence="4">
    <location>
        <position position="265"/>
    </location>
</feature>
<evidence type="ECO:0000259" key="5">
    <source>
        <dbReference type="Pfam" id="PF00891"/>
    </source>
</evidence>
<dbReference type="Gene3D" id="1.10.10.10">
    <property type="entry name" value="Winged helix-like DNA-binding domain superfamily/Winged helix DNA-binding domain"/>
    <property type="match status" value="1"/>
</dbReference>
<dbReference type="Pfam" id="PF08100">
    <property type="entry name" value="Dimerisation"/>
    <property type="match status" value="1"/>
</dbReference>
<feature type="domain" description="O-methyltransferase dimerisation" evidence="6">
    <location>
        <begin position="33"/>
        <end position="107"/>
    </location>
</feature>
<dbReference type="Gene3D" id="3.40.50.150">
    <property type="entry name" value="Vaccinia Virus protein VP39"/>
    <property type="match status" value="1"/>
</dbReference>
<dbReference type="InterPro" id="IPR036388">
    <property type="entry name" value="WH-like_DNA-bd_sf"/>
</dbReference>
<dbReference type="Proteomes" id="UP000252586">
    <property type="component" value="Unassembled WGS sequence"/>
</dbReference>
<dbReference type="GO" id="GO:0046983">
    <property type="term" value="F:protein dimerization activity"/>
    <property type="evidence" value="ECO:0007669"/>
    <property type="project" value="InterPro"/>
</dbReference>
<comment type="caution">
    <text evidence="7">The sequence shown here is derived from an EMBL/GenBank/DDBJ whole genome shotgun (WGS) entry which is preliminary data.</text>
</comment>
<organism evidence="7 8">
    <name type="scientific">Nocardia puris</name>
    <dbReference type="NCBI Taxonomy" id="208602"/>
    <lineage>
        <taxon>Bacteria</taxon>
        <taxon>Bacillati</taxon>
        <taxon>Actinomycetota</taxon>
        <taxon>Actinomycetes</taxon>
        <taxon>Mycobacteriales</taxon>
        <taxon>Nocardiaceae</taxon>
        <taxon>Nocardia</taxon>
    </lineage>
</organism>